<dbReference type="Proteomes" id="UP000827284">
    <property type="component" value="Unassembled WGS sequence"/>
</dbReference>
<dbReference type="EMBL" id="BQFW01000006">
    <property type="protein sequence ID" value="GJJ72124.1"/>
    <property type="molecule type" value="Genomic_DNA"/>
</dbReference>
<accession>A0A9P3H8R2</accession>
<evidence type="ECO:0000256" key="1">
    <source>
        <dbReference type="SAM" id="MobiDB-lite"/>
    </source>
</evidence>
<feature type="compositionally biased region" description="Acidic residues" evidence="1">
    <location>
        <begin position="533"/>
        <end position="545"/>
    </location>
</feature>
<feature type="compositionally biased region" description="Polar residues" evidence="1">
    <location>
        <begin position="634"/>
        <end position="645"/>
    </location>
</feature>
<evidence type="ECO:0000313" key="3">
    <source>
        <dbReference type="Proteomes" id="UP000827284"/>
    </source>
</evidence>
<feature type="region of interest" description="Disordered" evidence="1">
    <location>
        <begin position="73"/>
        <end position="100"/>
    </location>
</feature>
<dbReference type="OrthoDB" id="2333384at2759"/>
<dbReference type="AlphaFoldDB" id="A0A9P3H8R2"/>
<proteinExistence type="predicted"/>
<feature type="region of interest" description="Disordered" evidence="1">
    <location>
        <begin position="608"/>
        <end position="668"/>
    </location>
</feature>
<keyword evidence="3" id="KW-1185">Reference proteome</keyword>
<dbReference type="Gene3D" id="2.60.40.640">
    <property type="match status" value="1"/>
</dbReference>
<dbReference type="InterPro" id="IPR014752">
    <property type="entry name" value="Arrestin-like_C"/>
</dbReference>
<sequence length="761" mass="82785">MASSQRDHTDAPRHGLSDNEHDHSHHQEQDLANEWTDRTPSYSDIHQPSNGTAAIVPVAMPVAALHRGLLPSAAGQGRPAQTLTQTRQPRLLPLPTPVSTPSGLSARLELETDTVEIYDRSNDGFQYSLKGTIELEWSGQTELILKDARMDFMGYADTALLRYEAGATETPVHHTHDFIATPLVLSSPVLRPSSEPSGSHDAPPPPLPARTHHHKSLPIDLTLPGNLPESIHLAIGKIRYELQVTLELSYASGTRHAMTEPVLLRRPILIHRIVYPSAQLQPRVALGLDSGGVEIQVKVPRLLHCENTLLAVELHAKPRTRNVRLRRAKVVFEQIETDRYQRTSSLVVVPKAVVPLTANDSTLLRLPTAGTSDLSTSPPPPPHSPTLILPGSPAFPHVTGPPPAPRLLTRAIAQPLEVTFEEPTMEMQSQNMHLQLVLSPDLCVDVQSNWVQISHSLRVEIEYTTEEEAYTNAPPISQPPPPQLPPQLPARPSNASVPNRSDEDLQESESKEEETLSLEEQEEETGTAGIWDQEGDPIEQEEDTVDSNGHQDHIRTAMTPRETEHGNLHHELLDEKRALMALEEELLQAGHSDSPTLMLLDQTALEPDRKEGQGEMGGESNDDPPSIGEDSTRARSGSTSQQSHPGANLLKSTKSRTAHPSGASSSASAIYSVATEEIPIRVVRVVATALVDASTIAQAAGETEAGLPTYESVIEATGLPAYAEEKLEDDHEDAEVSGAATGVLGGAARRLEGDDAELQRR</sequence>
<feature type="compositionally biased region" description="Low complexity" evidence="1">
    <location>
        <begin position="81"/>
        <end position="91"/>
    </location>
</feature>
<feature type="region of interest" description="Disordered" evidence="1">
    <location>
        <begin position="189"/>
        <end position="213"/>
    </location>
</feature>
<feature type="compositionally biased region" description="Basic and acidic residues" evidence="1">
    <location>
        <begin position="749"/>
        <end position="761"/>
    </location>
</feature>
<comment type="caution">
    <text evidence="2">The sequence shown here is derived from an EMBL/GenBank/DDBJ whole genome shotgun (WGS) entry which is preliminary data.</text>
</comment>
<name>A0A9P3H8R2_9FUNG</name>
<feature type="compositionally biased region" description="Acidic residues" evidence="1">
    <location>
        <begin position="504"/>
        <end position="525"/>
    </location>
</feature>
<reference evidence="2" key="2">
    <citation type="journal article" date="2022" name="Microbiol. Resour. Announc.">
        <title>Whole-Genome Sequence of Entomortierella parvispora E1425, a Mucoromycotan Fungus Associated with Burkholderiaceae-Related Endosymbiotic Bacteria.</title>
        <authorList>
            <person name="Herlambang A."/>
            <person name="Guo Y."/>
            <person name="Takashima Y."/>
            <person name="Narisawa K."/>
            <person name="Ohta H."/>
            <person name="Nishizawa T."/>
        </authorList>
    </citation>
    <scope>NUCLEOTIDE SEQUENCE</scope>
    <source>
        <strain evidence="2">E1425</strain>
    </source>
</reference>
<protein>
    <submittedName>
        <fullName evidence="2">Uncharacterized protein</fullName>
    </submittedName>
</protein>
<organism evidence="2 3">
    <name type="scientific">Entomortierella parvispora</name>
    <dbReference type="NCBI Taxonomy" id="205924"/>
    <lineage>
        <taxon>Eukaryota</taxon>
        <taxon>Fungi</taxon>
        <taxon>Fungi incertae sedis</taxon>
        <taxon>Mucoromycota</taxon>
        <taxon>Mortierellomycotina</taxon>
        <taxon>Mortierellomycetes</taxon>
        <taxon>Mortierellales</taxon>
        <taxon>Mortierellaceae</taxon>
        <taxon>Entomortierella</taxon>
    </lineage>
</organism>
<feature type="region of interest" description="Disordered" evidence="1">
    <location>
        <begin position="468"/>
        <end position="551"/>
    </location>
</feature>
<feature type="region of interest" description="Disordered" evidence="1">
    <location>
        <begin position="1"/>
        <end position="32"/>
    </location>
</feature>
<feature type="compositionally biased region" description="Basic and acidic residues" evidence="1">
    <location>
        <begin position="1"/>
        <end position="29"/>
    </location>
</feature>
<reference evidence="2" key="1">
    <citation type="submission" date="2021-11" db="EMBL/GenBank/DDBJ databases">
        <authorList>
            <person name="Herlambang A."/>
            <person name="Guo Y."/>
            <person name="Takashima Y."/>
            <person name="Nishizawa T."/>
        </authorList>
    </citation>
    <scope>NUCLEOTIDE SEQUENCE</scope>
    <source>
        <strain evidence="2">E1425</strain>
    </source>
</reference>
<evidence type="ECO:0000313" key="2">
    <source>
        <dbReference type="EMBL" id="GJJ72124.1"/>
    </source>
</evidence>
<feature type="region of interest" description="Disordered" evidence="1">
    <location>
        <begin position="739"/>
        <end position="761"/>
    </location>
</feature>
<feature type="compositionally biased region" description="Pro residues" evidence="1">
    <location>
        <begin position="476"/>
        <end position="489"/>
    </location>
</feature>
<feature type="compositionally biased region" description="Low complexity" evidence="1">
    <location>
        <begin position="658"/>
        <end position="668"/>
    </location>
</feature>
<gene>
    <name evidence="2" type="ORF">EMPS_04481</name>
</gene>